<evidence type="ECO:0000256" key="1">
    <source>
        <dbReference type="SAM" id="MobiDB-lite"/>
    </source>
</evidence>
<sequence length="307" mass="34753">MTTPALDTASSKRVRFQLTPMAMGPALVEATYVMTRERAMSQAGGIVNRLGNRGWDQQELAPEMDEWLSVAVIKVLNEDFKNKVFIWCTQYGQGWLETIRESNEDLLEYRYVDTVQEPDAPSMITDSIQESLLEKIDAAKDDILEAQREGLATIMAQLELMQPTDQSSTGSPTKRRRVNTRSATSANIEKMKKIDQALRQLLGDNSPLVKTFKELAGSVDTKLNDIQSELHGKLFWSKDEQENLRKESRSHGLSGIEYKLLDRNLQEMQDGDLSIANLAALSRLLVSTEQYTKLSQKFPFPLQCEEM</sequence>
<feature type="region of interest" description="Disordered" evidence="1">
    <location>
        <begin position="162"/>
        <end position="184"/>
    </location>
</feature>
<organism evidence="2 3">
    <name type="scientific">Fusarium equiseti</name>
    <name type="common">Fusarium scirpi</name>
    <dbReference type="NCBI Taxonomy" id="61235"/>
    <lineage>
        <taxon>Eukaryota</taxon>
        <taxon>Fungi</taxon>
        <taxon>Dikarya</taxon>
        <taxon>Ascomycota</taxon>
        <taxon>Pezizomycotina</taxon>
        <taxon>Sordariomycetes</taxon>
        <taxon>Hypocreomycetidae</taxon>
        <taxon>Hypocreales</taxon>
        <taxon>Nectriaceae</taxon>
        <taxon>Fusarium</taxon>
        <taxon>Fusarium incarnatum-equiseti species complex</taxon>
    </lineage>
</organism>
<dbReference type="Proteomes" id="UP000693738">
    <property type="component" value="Unassembled WGS sequence"/>
</dbReference>
<dbReference type="EMBL" id="CAJSTJ010000177">
    <property type="protein sequence ID" value="CAG7565261.1"/>
    <property type="molecule type" value="Genomic_DNA"/>
</dbReference>
<evidence type="ECO:0000313" key="2">
    <source>
        <dbReference type="EMBL" id="CAG7565261.1"/>
    </source>
</evidence>
<accession>A0A8J2IZA3</accession>
<name>A0A8J2IZA3_FUSEQ</name>
<comment type="caution">
    <text evidence="2">The sequence shown here is derived from an EMBL/GenBank/DDBJ whole genome shotgun (WGS) entry which is preliminary data.</text>
</comment>
<evidence type="ECO:0000313" key="3">
    <source>
        <dbReference type="Proteomes" id="UP000693738"/>
    </source>
</evidence>
<dbReference type="AlphaFoldDB" id="A0A8J2IZA3"/>
<proteinExistence type="predicted"/>
<protein>
    <submittedName>
        <fullName evidence="2">Uncharacterized protein</fullName>
    </submittedName>
</protein>
<feature type="compositionally biased region" description="Polar residues" evidence="1">
    <location>
        <begin position="163"/>
        <end position="172"/>
    </location>
</feature>
<gene>
    <name evidence="2" type="ORF">FEQUK3_LOCUS10961</name>
</gene>
<reference evidence="2" key="1">
    <citation type="submission" date="2021-05" db="EMBL/GenBank/DDBJ databases">
        <authorList>
            <person name="Khan N."/>
        </authorList>
    </citation>
    <scope>NUCLEOTIDE SEQUENCE</scope>
</reference>